<evidence type="ECO:0000313" key="6">
    <source>
        <dbReference type="EMBL" id="HIS48837.1"/>
    </source>
</evidence>
<protein>
    <submittedName>
        <fullName evidence="6">TetR/AcrR family transcriptional regulator</fullName>
    </submittedName>
</protein>
<evidence type="ECO:0000313" key="7">
    <source>
        <dbReference type="Proteomes" id="UP000823927"/>
    </source>
</evidence>
<evidence type="ECO:0000259" key="5">
    <source>
        <dbReference type="PROSITE" id="PS50977"/>
    </source>
</evidence>
<proteinExistence type="predicted"/>
<dbReference type="InterPro" id="IPR050109">
    <property type="entry name" value="HTH-type_TetR-like_transc_reg"/>
</dbReference>
<dbReference type="PANTHER" id="PTHR30055">
    <property type="entry name" value="HTH-TYPE TRANSCRIPTIONAL REGULATOR RUTR"/>
    <property type="match status" value="1"/>
</dbReference>
<accession>A0A9D1JS03</accession>
<dbReference type="InterPro" id="IPR009057">
    <property type="entry name" value="Homeodomain-like_sf"/>
</dbReference>
<dbReference type="PROSITE" id="PS50977">
    <property type="entry name" value="HTH_TETR_2"/>
    <property type="match status" value="1"/>
</dbReference>
<feature type="DNA-binding region" description="H-T-H motif" evidence="4">
    <location>
        <begin position="27"/>
        <end position="46"/>
    </location>
</feature>
<evidence type="ECO:0000256" key="4">
    <source>
        <dbReference type="PROSITE-ProRule" id="PRU00335"/>
    </source>
</evidence>
<keyword evidence="2 4" id="KW-0238">DNA-binding</keyword>
<dbReference type="GO" id="GO:0003700">
    <property type="term" value="F:DNA-binding transcription factor activity"/>
    <property type="evidence" value="ECO:0007669"/>
    <property type="project" value="TreeGrafter"/>
</dbReference>
<evidence type="ECO:0000256" key="1">
    <source>
        <dbReference type="ARBA" id="ARBA00023015"/>
    </source>
</evidence>
<name>A0A9D1JS03_9FIRM</name>
<dbReference type="Proteomes" id="UP000823927">
    <property type="component" value="Unassembled WGS sequence"/>
</dbReference>
<gene>
    <name evidence="6" type="ORF">IAB46_15050</name>
</gene>
<comment type="caution">
    <text evidence="6">The sequence shown here is derived from an EMBL/GenBank/DDBJ whole genome shotgun (WGS) entry which is preliminary data.</text>
</comment>
<dbReference type="PANTHER" id="PTHR30055:SF234">
    <property type="entry name" value="HTH-TYPE TRANSCRIPTIONAL REGULATOR BETI"/>
    <property type="match status" value="1"/>
</dbReference>
<keyword evidence="1" id="KW-0805">Transcription regulation</keyword>
<dbReference type="EMBL" id="DVIT01000064">
    <property type="protein sequence ID" value="HIS48837.1"/>
    <property type="molecule type" value="Genomic_DNA"/>
</dbReference>
<dbReference type="PRINTS" id="PR00455">
    <property type="entry name" value="HTHTETR"/>
</dbReference>
<dbReference type="AlphaFoldDB" id="A0A9D1JS03"/>
<reference evidence="6" key="1">
    <citation type="submission" date="2020-10" db="EMBL/GenBank/DDBJ databases">
        <authorList>
            <person name="Gilroy R."/>
        </authorList>
    </citation>
    <scope>NUCLEOTIDE SEQUENCE</scope>
    <source>
        <strain evidence="6">CHK178-757</strain>
    </source>
</reference>
<sequence>MSSSTKYEKILDALQTLLESKDIKAITVSEIAQMAGIGKGSIYYYFPSKESILEALIARTYERPMEIATTLADQKEISPFTRMAMIFQACRNASLEFSKRRDSSSAGIYEGAYIHQMFLSHLISRLKPTLAQIIRQGIELGQITFDDPTALAEIVLIVLTVKLDNTIVPSGQQEIEAVIRALVALLEKGTENPVGSLNFLMAF</sequence>
<dbReference type="SUPFAM" id="SSF48498">
    <property type="entry name" value="Tetracyclin repressor-like, C-terminal domain"/>
    <property type="match status" value="1"/>
</dbReference>
<keyword evidence="3" id="KW-0804">Transcription</keyword>
<organism evidence="6 7">
    <name type="scientific">Candidatus Scybalocola faecigallinarum</name>
    <dbReference type="NCBI Taxonomy" id="2840941"/>
    <lineage>
        <taxon>Bacteria</taxon>
        <taxon>Bacillati</taxon>
        <taxon>Bacillota</taxon>
        <taxon>Clostridia</taxon>
        <taxon>Lachnospirales</taxon>
        <taxon>Lachnospiraceae</taxon>
        <taxon>Lachnospiraceae incertae sedis</taxon>
        <taxon>Candidatus Scybalocola (ex Gilroy et al. 2021)</taxon>
    </lineage>
</organism>
<evidence type="ECO:0000256" key="3">
    <source>
        <dbReference type="ARBA" id="ARBA00023163"/>
    </source>
</evidence>
<reference evidence="6" key="2">
    <citation type="journal article" date="2021" name="PeerJ">
        <title>Extensive microbial diversity within the chicken gut microbiome revealed by metagenomics and culture.</title>
        <authorList>
            <person name="Gilroy R."/>
            <person name="Ravi A."/>
            <person name="Getino M."/>
            <person name="Pursley I."/>
            <person name="Horton D.L."/>
            <person name="Alikhan N.F."/>
            <person name="Baker D."/>
            <person name="Gharbi K."/>
            <person name="Hall N."/>
            <person name="Watson M."/>
            <person name="Adriaenssens E.M."/>
            <person name="Foster-Nyarko E."/>
            <person name="Jarju S."/>
            <person name="Secka A."/>
            <person name="Antonio M."/>
            <person name="Oren A."/>
            <person name="Chaudhuri R.R."/>
            <person name="La Ragione R."/>
            <person name="Hildebrand F."/>
            <person name="Pallen M.J."/>
        </authorList>
    </citation>
    <scope>NUCLEOTIDE SEQUENCE</scope>
    <source>
        <strain evidence="6">CHK178-757</strain>
    </source>
</reference>
<dbReference type="SUPFAM" id="SSF46689">
    <property type="entry name" value="Homeodomain-like"/>
    <property type="match status" value="1"/>
</dbReference>
<feature type="domain" description="HTH tetR-type" evidence="5">
    <location>
        <begin position="4"/>
        <end position="64"/>
    </location>
</feature>
<dbReference type="Gene3D" id="1.10.357.10">
    <property type="entry name" value="Tetracycline Repressor, domain 2"/>
    <property type="match status" value="1"/>
</dbReference>
<dbReference type="InterPro" id="IPR001647">
    <property type="entry name" value="HTH_TetR"/>
</dbReference>
<dbReference type="GO" id="GO:0000976">
    <property type="term" value="F:transcription cis-regulatory region binding"/>
    <property type="evidence" value="ECO:0007669"/>
    <property type="project" value="TreeGrafter"/>
</dbReference>
<evidence type="ECO:0000256" key="2">
    <source>
        <dbReference type="ARBA" id="ARBA00023125"/>
    </source>
</evidence>
<dbReference type="InterPro" id="IPR036271">
    <property type="entry name" value="Tet_transcr_reg_TetR-rel_C_sf"/>
</dbReference>
<dbReference type="Pfam" id="PF00440">
    <property type="entry name" value="TetR_N"/>
    <property type="match status" value="1"/>
</dbReference>